<reference evidence="2" key="1">
    <citation type="submission" date="2018-02" db="EMBL/GenBank/DDBJ databases">
        <authorList>
            <person name="Cohen D.B."/>
            <person name="Kent A.D."/>
        </authorList>
    </citation>
    <scope>NUCLEOTIDE SEQUENCE</scope>
</reference>
<dbReference type="InterPro" id="IPR015915">
    <property type="entry name" value="Kelch-typ_b-propeller"/>
</dbReference>
<dbReference type="AlphaFoldDB" id="A0A2N9EY02"/>
<dbReference type="SUPFAM" id="SSF117281">
    <property type="entry name" value="Kelch motif"/>
    <property type="match status" value="1"/>
</dbReference>
<dbReference type="EMBL" id="OIVN01000394">
    <property type="protein sequence ID" value="SPC79531.1"/>
    <property type="molecule type" value="Genomic_DNA"/>
</dbReference>
<feature type="region of interest" description="Disordered" evidence="1">
    <location>
        <begin position="341"/>
        <end position="363"/>
    </location>
</feature>
<sequence>MKSPIIDFPLDRYASSMAFVQLRSKFYFLGGKLSRDDDGNITQAFHSAPKNLYVFDPYAYASAPSSTSASLFLRNGTPMNTLKDRPLVFVALDKIYILSSKTEDNCFEVYDPDTETWTVLPNPPLSSHDQWAVWISSAVVNSKVIVAKSNGFVFCFDIYFNKWFSYVHQFPYPMHGRAVMVEDIIYGCRPGNPAIRLTPNLNIGTSNELQRFYKHRAILQPDVSDLCTLSPAYQPGVTQHLVHLGNKCFCYISAGSPAGIPMDPQPYRHFVSVSIFKVRGDTFIDDHNTRFFSADFQHSKYVVINCGCQSNEIKILDCIFLSSGELRRNAIGEGLFATEDNQTKRRNPIGDKAEGKKSRKHAM</sequence>
<evidence type="ECO:0000256" key="1">
    <source>
        <dbReference type="SAM" id="MobiDB-lite"/>
    </source>
</evidence>
<proteinExistence type="predicted"/>
<dbReference type="Pfam" id="PF07893">
    <property type="entry name" value="DUF1668"/>
    <property type="match status" value="1"/>
</dbReference>
<gene>
    <name evidence="2" type="ORF">FSB_LOCUS7413</name>
</gene>
<evidence type="ECO:0000313" key="2">
    <source>
        <dbReference type="EMBL" id="SPC79531.1"/>
    </source>
</evidence>
<dbReference type="Gene3D" id="2.120.10.80">
    <property type="entry name" value="Kelch-type beta propeller"/>
    <property type="match status" value="1"/>
</dbReference>
<protein>
    <submittedName>
        <fullName evidence="2">Uncharacterized protein</fullName>
    </submittedName>
</protein>
<name>A0A2N9EY02_FAGSY</name>
<accession>A0A2N9EY02</accession>
<dbReference type="InterPro" id="IPR012871">
    <property type="entry name" value="DUF1668_ORYSA"/>
</dbReference>
<organism evidence="2">
    <name type="scientific">Fagus sylvatica</name>
    <name type="common">Beechnut</name>
    <dbReference type="NCBI Taxonomy" id="28930"/>
    <lineage>
        <taxon>Eukaryota</taxon>
        <taxon>Viridiplantae</taxon>
        <taxon>Streptophyta</taxon>
        <taxon>Embryophyta</taxon>
        <taxon>Tracheophyta</taxon>
        <taxon>Spermatophyta</taxon>
        <taxon>Magnoliopsida</taxon>
        <taxon>eudicotyledons</taxon>
        <taxon>Gunneridae</taxon>
        <taxon>Pentapetalae</taxon>
        <taxon>rosids</taxon>
        <taxon>fabids</taxon>
        <taxon>Fagales</taxon>
        <taxon>Fagaceae</taxon>
        <taxon>Fagus</taxon>
    </lineage>
</organism>